<comment type="subcellular location">
    <subcellularLocation>
        <location evidence="1 8">Cell membrane</location>
        <topology evidence="1 8">Multi-pass membrane protein</topology>
    </subcellularLocation>
</comment>
<dbReference type="PANTHER" id="PTHR30003">
    <property type="entry name" value="L-LACTATE PERMEASE"/>
    <property type="match status" value="1"/>
</dbReference>
<keyword evidence="5 8" id="KW-0812">Transmembrane</keyword>
<evidence type="ECO:0000256" key="4">
    <source>
        <dbReference type="ARBA" id="ARBA00022475"/>
    </source>
</evidence>
<dbReference type="GO" id="GO:0015295">
    <property type="term" value="F:solute:proton symporter activity"/>
    <property type="evidence" value="ECO:0007669"/>
    <property type="project" value="TreeGrafter"/>
</dbReference>
<dbReference type="EMBL" id="UHJJ01000002">
    <property type="protein sequence ID" value="SUQ12816.1"/>
    <property type="molecule type" value="Genomic_DNA"/>
</dbReference>
<feature type="transmembrane region" description="Helical" evidence="8">
    <location>
        <begin position="60"/>
        <end position="83"/>
    </location>
</feature>
<comment type="function">
    <text evidence="8">Uptake of L-lactate across the membrane. Can also transport D-lactate and glycolate.</text>
</comment>
<proteinExistence type="inferred from homology"/>
<feature type="transmembrane region" description="Helical" evidence="8">
    <location>
        <begin position="6"/>
        <end position="23"/>
    </location>
</feature>
<dbReference type="AlphaFoldDB" id="A0A316A2Q7"/>
<dbReference type="RefSeq" id="WP_109708849.1">
    <property type="nucleotide sequence ID" value="NZ_QGDS01000002.1"/>
</dbReference>
<name>A0A316A2Q7_9FIRM</name>
<comment type="similarity">
    <text evidence="2 8">Belongs to the lactate permease family.</text>
</comment>
<keyword evidence="7 8" id="KW-0472">Membrane</keyword>
<dbReference type="OrthoDB" id="9761056at2"/>
<organism evidence="9 10">
    <name type="scientific">Faecalicatena contorta</name>
    <dbReference type="NCBI Taxonomy" id="39482"/>
    <lineage>
        <taxon>Bacteria</taxon>
        <taxon>Bacillati</taxon>
        <taxon>Bacillota</taxon>
        <taxon>Clostridia</taxon>
        <taxon>Lachnospirales</taxon>
        <taxon>Lachnospiraceae</taxon>
        <taxon>Faecalicatena</taxon>
    </lineage>
</organism>
<feature type="transmembrane region" description="Helical" evidence="8">
    <location>
        <begin position="157"/>
        <end position="175"/>
    </location>
</feature>
<feature type="transmembrane region" description="Helical" evidence="8">
    <location>
        <begin position="332"/>
        <end position="350"/>
    </location>
</feature>
<feature type="transmembrane region" description="Helical" evidence="8">
    <location>
        <begin position="215"/>
        <end position="234"/>
    </location>
</feature>
<keyword evidence="10" id="KW-1185">Reference proteome</keyword>
<sequence length="513" mass="53660">MEIIGFVLALVPILWLMLALSILKKPAYKACPAALAIAVILALLYWRMPVLDCVTGGIEGVALAVWPISLVIIAAVFTYNLCIATGSMDVIKQILTGVSKDKRILLLIIGWGFGGFLEGMAGFGTAVAIPASMLCGLGFFPILATAACLVANATPTAFGSVGIPTVTLAQITGLSSEAVTWNTAIQLMPLVLITPFIMVIIVGKSVKALKDIWPVVLASGVSFAVTELLAARFLGAELPVIIGSICSMIVTIVIAKKWYKKADPEYEIDAENHESGRRITVTEAGKAWMPFILIFAFLLLTSKMIPSLHDVLASVKTGVVIYSGAGAEPYTFTWLATPGVLILAAAVIGGKIQGAGFKQMWKVLLDTIKQMWKTILTIVSIMAMAKIMSYSGMIAAIAGMLVAVTGSFYPIVAPFVGAIGTFITGSGTSANVLFGSLQAETAASLGISQAWLAASNTVGATIGKMISPQSIAIGAAATNLMGSESKILNTVIKYCALFIIIAGCVAFAGNLLI</sequence>
<gene>
    <name evidence="9" type="ORF">SAMN05216529_10230</name>
</gene>
<feature type="transmembrane region" description="Helical" evidence="8">
    <location>
        <begin position="30"/>
        <end position="48"/>
    </location>
</feature>
<keyword evidence="4 8" id="KW-1003">Cell membrane</keyword>
<evidence type="ECO:0000256" key="7">
    <source>
        <dbReference type="ARBA" id="ARBA00023136"/>
    </source>
</evidence>
<feature type="transmembrane region" description="Helical" evidence="8">
    <location>
        <begin position="371"/>
        <end position="388"/>
    </location>
</feature>
<dbReference type="GO" id="GO:0005886">
    <property type="term" value="C:plasma membrane"/>
    <property type="evidence" value="ECO:0007669"/>
    <property type="project" value="UniProtKB-SubCell"/>
</dbReference>
<keyword evidence="6 8" id="KW-1133">Transmembrane helix</keyword>
<dbReference type="GO" id="GO:0015129">
    <property type="term" value="F:lactate transmembrane transporter activity"/>
    <property type="evidence" value="ECO:0007669"/>
    <property type="project" value="UniProtKB-UniRule"/>
</dbReference>
<reference evidence="10" key="1">
    <citation type="submission" date="2017-07" db="EMBL/GenBank/DDBJ databases">
        <authorList>
            <person name="Varghese N."/>
            <person name="Submissions S."/>
        </authorList>
    </citation>
    <scope>NUCLEOTIDE SEQUENCE [LARGE SCALE GENOMIC DNA]</scope>
    <source>
        <strain evidence="10">NLAE-zl-C134</strain>
    </source>
</reference>
<feature type="transmembrane region" description="Helical" evidence="8">
    <location>
        <begin position="104"/>
        <end position="123"/>
    </location>
</feature>
<evidence type="ECO:0000256" key="6">
    <source>
        <dbReference type="ARBA" id="ARBA00022989"/>
    </source>
</evidence>
<feature type="transmembrane region" description="Helical" evidence="8">
    <location>
        <begin position="181"/>
        <end position="203"/>
    </location>
</feature>
<feature type="transmembrane region" description="Helical" evidence="8">
    <location>
        <begin position="240"/>
        <end position="259"/>
    </location>
</feature>
<evidence type="ECO:0000256" key="1">
    <source>
        <dbReference type="ARBA" id="ARBA00004651"/>
    </source>
</evidence>
<dbReference type="Proteomes" id="UP000254051">
    <property type="component" value="Unassembled WGS sequence"/>
</dbReference>
<evidence type="ECO:0000313" key="10">
    <source>
        <dbReference type="Proteomes" id="UP000254051"/>
    </source>
</evidence>
<dbReference type="Pfam" id="PF02652">
    <property type="entry name" value="Lactate_perm"/>
    <property type="match status" value="1"/>
</dbReference>
<evidence type="ECO:0000256" key="2">
    <source>
        <dbReference type="ARBA" id="ARBA00010100"/>
    </source>
</evidence>
<protein>
    <recommendedName>
        <fullName evidence="8">L-lactate permease</fullName>
    </recommendedName>
</protein>
<evidence type="ECO:0000313" key="9">
    <source>
        <dbReference type="EMBL" id="SUQ12816.1"/>
    </source>
</evidence>
<evidence type="ECO:0000256" key="5">
    <source>
        <dbReference type="ARBA" id="ARBA00022692"/>
    </source>
</evidence>
<keyword evidence="3 8" id="KW-0813">Transport</keyword>
<accession>A0A316A2Q7</accession>
<dbReference type="InterPro" id="IPR003804">
    <property type="entry name" value="Lactate_perm"/>
</dbReference>
<feature type="transmembrane region" description="Helical" evidence="8">
    <location>
        <begin position="491"/>
        <end position="512"/>
    </location>
</feature>
<evidence type="ECO:0000256" key="8">
    <source>
        <dbReference type="RuleBase" id="RU365092"/>
    </source>
</evidence>
<feature type="transmembrane region" description="Helical" evidence="8">
    <location>
        <begin position="129"/>
        <end position="150"/>
    </location>
</feature>
<dbReference type="NCBIfam" id="TIGR00795">
    <property type="entry name" value="lctP"/>
    <property type="match status" value="1"/>
</dbReference>
<evidence type="ECO:0000256" key="3">
    <source>
        <dbReference type="ARBA" id="ARBA00022448"/>
    </source>
</evidence>
<dbReference type="PANTHER" id="PTHR30003:SF0">
    <property type="entry name" value="GLYCOLATE PERMEASE GLCA-RELATED"/>
    <property type="match status" value="1"/>
</dbReference>
<feature type="transmembrane region" description="Helical" evidence="8">
    <location>
        <begin position="287"/>
        <end position="305"/>
    </location>
</feature>